<dbReference type="AlphaFoldDB" id="A0AAN2DCH0"/>
<gene>
    <name evidence="1" type="ORF">AGRHK599_LOCUS1217</name>
</gene>
<dbReference type="KEGG" id="aro:B0909_05595"/>
<dbReference type="Proteomes" id="UP000528185">
    <property type="component" value="Unassembled WGS sequence"/>
</dbReference>
<name>A0AAN2DCH0_RHIRH</name>
<evidence type="ECO:0000313" key="2">
    <source>
        <dbReference type="Proteomes" id="UP000528185"/>
    </source>
</evidence>
<organism evidence="1 2">
    <name type="scientific">Rhizobium rhizogenes</name>
    <name type="common">Agrobacterium rhizogenes</name>
    <dbReference type="NCBI Taxonomy" id="359"/>
    <lineage>
        <taxon>Bacteria</taxon>
        <taxon>Pseudomonadati</taxon>
        <taxon>Pseudomonadota</taxon>
        <taxon>Alphaproteobacteria</taxon>
        <taxon>Hyphomicrobiales</taxon>
        <taxon>Rhizobiaceae</taxon>
        <taxon>Rhizobium/Agrobacterium group</taxon>
        <taxon>Rhizobium</taxon>
    </lineage>
</organism>
<comment type="caution">
    <text evidence="1">The sequence shown here is derived from an EMBL/GenBank/DDBJ whole genome shotgun (WGS) entry which is preliminary data.</text>
</comment>
<evidence type="ECO:0000313" key="1">
    <source>
        <dbReference type="EMBL" id="CAD0211192.1"/>
    </source>
</evidence>
<dbReference type="EMBL" id="CAICSX020000001">
    <property type="protein sequence ID" value="CAD0211192.1"/>
    <property type="molecule type" value="Genomic_DNA"/>
</dbReference>
<accession>A0AAN2DCH0</accession>
<proteinExistence type="predicted"/>
<reference evidence="1 2" key="1">
    <citation type="submission" date="2020-06" db="EMBL/GenBank/DDBJ databases">
        <authorList>
            <person name="De Coninck B."/>
            <person name="Ibrahim H."/>
        </authorList>
    </citation>
    <scope>NUCLEOTIDE SEQUENCE [LARGE SCALE GENOMIC DNA]</scope>
    <source>
        <strain evidence="1">Ag_rhizogenes_K599</strain>
    </source>
</reference>
<protein>
    <submittedName>
        <fullName evidence="1">Uncharacterized protein</fullName>
    </submittedName>
</protein>
<dbReference type="RefSeq" id="WP_065115667.1">
    <property type="nucleotide sequence ID" value="NZ_CAICSX020000001.1"/>
</dbReference>
<sequence length="94" mass="10430">MITVKNLTNSPFDLQSPKGTVRLPAFGQVSGEFTGEYLQLLKASLSVEVIEKTEDSGDALGKLRTDYQEVFGKRPFHGWSAKELQEKIDAKLAE</sequence>